<evidence type="ECO:0000313" key="2">
    <source>
        <dbReference type="Proteomes" id="UP000019484"/>
    </source>
</evidence>
<protein>
    <submittedName>
        <fullName evidence="1">Uncharacterized protein</fullName>
    </submittedName>
</protein>
<gene>
    <name evidence="1" type="ORF">A1O1_09243</name>
</gene>
<dbReference type="HOGENOM" id="CLU_2305737_0_0_1"/>
<organism evidence="1 2">
    <name type="scientific">Capronia coronata CBS 617.96</name>
    <dbReference type="NCBI Taxonomy" id="1182541"/>
    <lineage>
        <taxon>Eukaryota</taxon>
        <taxon>Fungi</taxon>
        <taxon>Dikarya</taxon>
        <taxon>Ascomycota</taxon>
        <taxon>Pezizomycotina</taxon>
        <taxon>Eurotiomycetes</taxon>
        <taxon>Chaetothyriomycetidae</taxon>
        <taxon>Chaetothyriales</taxon>
        <taxon>Herpotrichiellaceae</taxon>
        <taxon>Capronia</taxon>
    </lineage>
</organism>
<dbReference type="RefSeq" id="XP_007728289.1">
    <property type="nucleotide sequence ID" value="XM_007730099.1"/>
</dbReference>
<evidence type="ECO:0000313" key="1">
    <source>
        <dbReference type="EMBL" id="EXJ78841.1"/>
    </source>
</evidence>
<sequence length="100" mass="11381">MEDKVCGFTIAHVDHRTKLLWYNGSLLKNKEIDSLVFDVPTEWMVNDTWEKGPLKQDMSCMSGAPVQSIDRDTVNMLDHTVELAKEVDDSLRQHIPVAVP</sequence>
<reference evidence="1 2" key="1">
    <citation type="submission" date="2013-03" db="EMBL/GenBank/DDBJ databases">
        <title>The Genome Sequence of Capronia coronata CBS 617.96.</title>
        <authorList>
            <consortium name="The Broad Institute Genomics Platform"/>
            <person name="Cuomo C."/>
            <person name="de Hoog S."/>
            <person name="Gorbushina A."/>
            <person name="Walker B."/>
            <person name="Young S.K."/>
            <person name="Zeng Q."/>
            <person name="Gargeya S."/>
            <person name="Fitzgerald M."/>
            <person name="Haas B."/>
            <person name="Abouelleil A."/>
            <person name="Allen A.W."/>
            <person name="Alvarado L."/>
            <person name="Arachchi H.M."/>
            <person name="Berlin A.M."/>
            <person name="Chapman S.B."/>
            <person name="Gainer-Dewar J."/>
            <person name="Goldberg J."/>
            <person name="Griggs A."/>
            <person name="Gujja S."/>
            <person name="Hansen M."/>
            <person name="Howarth C."/>
            <person name="Imamovic A."/>
            <person name="Ireland A."/>
            <person name="Larimer J."/>
            <person name="McCowan C."/>
            <person name="Murphy C."/>
            <person name="Pearson M."/>
            <person name="Poon T.W."/>
            <person name="Priest M."/>
            <person name="Roberts A."/>
            <person name="Saif S."/>
            <person name="Shea T."/>
            <person name="Sisk P."/>
            <person name="Sykes S."/>
            <person name="Wortman J."/>
            <person name="Nusbaum C."/>
            <person name="Birren B."/>
        </authorList>
    </citation>
    <scope>NUCLEOTIDE SEQUENCE [LARGE SCALE GENOMIC DNA]</scope>
    <source>
        <strain evidence="1 2">CBS 617.96</strain>
    </source>
</reference>
<dbReference type="STRING" id="1182541.W9XPH1"/>
<dbReference type="Proteomes" id="UP000019484">
    <property type="component" value="Unassembled WGS sequence"/>
</dbReference>
<dbReference type="GeneID" id="19164088"/>
<keyword evidence="2" id="KW-1185">Reference proteome</keyword>
<comment type="caution">
    <text evidence="1">The sequence shown here is derived from an EMBL/GenBank/DDBJ whole genome shotgun (WGS) entry which is preliminary data.</text>
</comment>
<dbReference type="EMBL" id="AMWN01000011">
    <property type="protein sequence ID" value="EXJ78841.1"/>
    <property type="molecule type" value="Genomic_DNA"/>
</dbReference>
<dbReference type="OrthoDB" id="430354at2759"/>
<name>W9XPH1_9EURO</name>
<dbReference type="AlphaFoldDB" id="W9XPH1"/>
<accession>W9XPH1</accession>
<proteinExistence type="predicted"/>